<protein>
    <submittedName>
        <fullName evidence="1">Uncharacterized protein</fullName>
    </submittedName>
</protein>
<dbReference type="Proteomes" id="UP000462362">
    <property type="component" value="Unassembled WGS sequence"/>
</dbReference>
<comment type="caution">
    <text evidence="1">The sequence shown here is derived from an EMBL/GenBank/DDBJ whole genome shotgun (WGS) entry which is preliminary data.</text>
</comment>
<dbReference type="AlphaFoldDB" id="A0A6I3S1P0"/>
<accession>A0A6I3S1P0</accession>
<name>A0A6I3S1P0_9BURK</name>
<sequence length="209" mass="24306">MSQDKKTIPATERLPIVNSVFRSDFEFPGIKTLFRVSHSNGDYLISLAAVLDVLYHVLEADLQTQWNIIPPIKPEWWKFLGCSPEKFFCLDYCHEGHCLLGISSRYLDSNYFLIELVDDKWCRHTMSCECFLSILYAASKKELVPVPEPTEQIKKINPRNWFELARCHFRLPIMNFMNSSEGTSLYQADRGSYEVIASEYFRTEDLKNG</sequence>
<evidence type="ECO:0000313" key="2">
    <source>
        <dbReference type="Proteomes" id="UP000462362"/>
    </source>
</evidence>
<proteinExistence type="predicted"/>
<evidence type="ECO:0000313" key="1">
    <source>
        <dbReference type="EMBL" id="MTU43495.1"/>
    </source>
</evidence>
<reference evidence="1 2" key="1">
    <citation type="journal article" date="2019" name="Nat. Med.">
        <title>A library of human gut bacterial isolates paired with longitudinal multiomics data enables mechanistic microbiome research.</title>
        <authorList>
            <person name="Poyet M."/>
            <person name="Groussin M."/>
            <person name="Gibbons S.M."/>
            <person name="Avila-Pacheco J."/>
            <person name="Jiang X."/>
            <person name="Kearney S.M."/>
            <person name="Perrotta A.R."/>
            <person name="Berdy B."/>
            <person name="Zhao S."/>
            <person name="Lieberman T.D."/>
            <person name="Swanson P.K."/>
            <person name="Smith M."/>
            <person name="Roesemann S."/>
            <person name="Alexander J.E."/>
            <person name="Rich S.A."/>
            <person name="Livny J."/>
            <person name="Vlamakis H."/>
            <person name="Clish C."/>
            <person name="Bullock K."/>
            <person name="Deik A."/>
            <person name="Scott J."/>
            <person name="Pierce K.A."/>
            <person name="Xavier R.J."/>
            <person name="Alm E.J."/>
        </authorList>
    </citation>
    <scope>NUCLEOTIDE SEQUENCE [LARGE SCALE GENOMIC DNA]</scope>
    <source>
        <strain evidence="1 2">BIOML-A2</strain>
    </source>
</reference>
<dbReference type="EMBL" id="WNCL01000020">
    <property type="protein sequence ID" value="MTU43495.1"/>
    <property type="molecule type" value="Genomic_DNA"/>
</dbReference>
<organism evidence="1 2">
    <name type="scientific">Parasutterella excrementihominis</name>
    <dbReference type="NCBI Taxonomy" id="487175"/>
    <lineage>
        <taxon>Bacteria</taxon>
        <taxon>Pseudomonadati</taxon>
        <taxon>Pseudomonadota</taxon>
        <taxon>Betaproteobacteria</taxon>
        <taxon>Burkholderiales</taxon>
        <taxon>Sutterellaceae</taxon>
        <taxon>Parasutterella</taxon>
    </lineage>
</organism>
<gene>
    <name evidence="1" type="ORF">GMD42_07635</name>
</gene>
<dbReference type="RefSeq" id="WP_155168089.1">
    <property type="nucleotide sequence ID" value="NZ_CAOKAR010000096.1"/>
</dbReference>